<comment type="caution">
    <text evidence="2">The sequence shown here is derived from an EMBL/GenBank/DDBJ whole genome shotgun (WGS) entry which is preliminary data.</text>
</comment>
<dbReference type="OrthoDB" id="4244884at2"/>
<dbReference type="PANTHER" id="PTHR36221">
    <property type="entry name" value="DUF742 DOMAIN-CONTAINING PROTEIN"/>
    <property type="match status" value="1"/>
</dbReference>
<organism evidence="2 3">
    <name type="scientific">Actinocrispum wychmicini</name>
    <dbReference type="NCBI Taxonomy" id="1213861"/>
    <lineage>
        <taxon>Bacteria</taxon>
        <taxon>Bacillati</taxon>
        <taxon>Actinomycetota</taxon>
        <taxon>Actinomycetes</taxon>
        <taxon>Pseudonocardiales</taxon>
        <taxon>Pseudonocardiaceae</taxon>
        <taxon>Actinocrispum</taxon>
    </lineage>
</organism>
<dbReference type="RefSeq" id="WP_132123656.1">
    <property type="nucleotide sequence ID" value="NZ_SLWS01000010.1"/>
</dbReference>
<feature type="region of interest" description="Disordered" evidence="1">
    <location>
        <begin position="19"/>
        <end position="39"/>
    </location>
</feature>
<gene>
    <name evidence="2" type="ORF">EV192_110290</name>
</gene>
<evidence type="ECO:0000313" key="2">
    <source>
        <dbReference type="EMBL" id="TCO53700.1"/>
    </source>
</evidence>
<sequence>MGADEDSFADVLNGFSLTNRPRRAAARPSPAPRSAQPVQPAVDEFEMENASIVRAYAWTGGRTKSDLHLEIETLVSASVKALDADLSSDHQEVVDLCRHSKSVAEVAALLRIPLGVVKVLLGDMARLGLIVVYETDSSPDMELLERVLRGLTRLRT</sequence>
<dbReference type="EMBL" id="SLWS01000010">
    <property type="protein sequence ID" value="TCO53700.1"/>
    <property type="molecule type" value="Genomic_DNA"/>
</dbReference>
<feature type="compositionally biased region" description="Low complexity" evidence="1">
    <location>
        <begin position="26"/>
        <end position="39"/>
    </location>
</feature>
<dbReference type="Pfam" id="PF05331">
    <property type="entry name" value="DUF742"/>
    <property type="match status" value="1"/>
</dbReference>
<evidence type="ECO:0000256" key="1">
    <source>
        <dbReference type="SAM" id="MobiDB-lite"/>
    </source>
</evidence>
<accession>A0A4V2S5V9</accession>
<protein>
    <submittedName>
        <fullName evidence="2">Uncharacterized protein DUF742</fullName>
    </submittedName>
</protein>
<dbReference type="Proteomes" id="UP000295680">
    <property type="component" value="Unassembled WGS sequence"/>
</dbReference>
<keyword evidence="3" id="KW-1185">Reference proteome</keyword>
<name>A0A4V2S5V9_9PSEU</name>
<reference evidence="2 3" key="1">
    <citation type="submission" date="2019-03" db="EMBL/GenBank/DDBJ databases">
        <title>Genomic Encyclopedia of Type Strains, Phase IV (KMG-IV): sequencing the most valuable type-strain genomes for metagenomic binning, comparative biology and taxonomic classification.</title>
        <authorList>
            <person name="Goeker M."/>
        </authorList>
    </citation>
    <scope>NUCLEOTIDE SEQUENCE [LARGE SCALE GENOMIC DNA]</scope>
    <source>
        <strain evidence="2 3">DSM 45934</strain>
    </source>
</reference>
<evidence type="ECO:0000313" key="3">
    <source>
        <dbReference type="Proteomes" id="UP000295680"/>
    </source>
</evidence>
<dbReference type="PANTHER" id="PTHR36221:SF1">
    <property type="entry name" value="DUF742 DOMAIN-CONTAINING PROTEIN"/>
    <property type="match status" value="1"/>
</dbReference>
<dbReference type="AlphaFoldDB" id="A0A4V2S5V9"/>
<proteinExistence type="predicted"/>
<dbReference type="InterPro" id="IPR007995">
    <property type="entry name" value="DUF742"/>
</dbReference>